<name>A0AAP4EWN6_9FIRM</name>
<evidence type="ECO:0000313" key="2">
    <source>
        <dbReference type="EMBL" id="MDI9241674.1"/>
    </source>
</evidence>
<dbReference type="InterPro" id="IPR058365">
    <property type="entry name" value="DUF8052"/>
</dbReference>
<protein>
    <recommendedName>
        <fullName evidence="1">DUF8052 domain-containing protein</fullName>
    </recommendedName>
</protein>
<comment type="caution">
    <text evidence="2">The sequence shown here is derived from an EMBL/GenBank/DDBJ whole genome shotgun (WGS) entry which is preliminary data.</text>
</comment>
<accession>A0AAP4EWN6</accession>
<dbReference type="RefSeq" id="WP_283230185.1">
    <property type="nucleotide sequence ID" value="NZ_JASGBQ010000004.1"/>
</dbReference>
<evidence type="ECO:0000259" key="1">
    <source>
        <dbReference type="Pfam" id="PF26226"/>
    </source>
</evidence>
<reference evidence="2 3" key="1">
    <citation type="submission" date="2023-05" db="EMBL/GenBank/DDBJ databases">
        <title>[ruminococcus] sp. nov., isolated from a pig farm feces dump.</title>
        <authorList>
            <person name="Chang Y.-H."/>
        </authorList>
    </citation>
    <scope>NUCLEOTIDE SEQUENCE [LARGE SCALE GENOMIC DNA]</scope>
    <source>
        <strain evidence="2 3">YH-rum2234</strain>
    </source>
</reference>
<dbReference type="AlphaFoldDB" id="A0AAP4EWN6"/>
<organism evidence="2 3">
    <name type="scientific">Fusibacillus kribbianus</name>
    <dbReference type="NCBI Taxonomy" id="3044208"/>
    <lineage>
        <taxon>Bacteria</taxon>
        <taxon>Bacillati</taxon>
        <taxon>Bacillota</taxon>
        <taxon>Clostridia</taxon>
        <taxon>Lachnospirales</taxon>
        <taxon>Lachnospiraceae</taxon>
        <taxon>Fusibacillus</taxon>
    </lineage>
</organism>
<feature type="domain" description="DUF8052" evidence="1">
    <location>
        <begin position="37"/>
        <end position="152"/>
    </location>
</feature>
<dbReference type="Proteomes" id="UP001300383">
    <property type="component" value="Unassembled WGS sequence"/>
</dbReference>
<gene>
    <name evidence="2" type="ORF">QJ036_04165</name>
</gene>
<sequence>MIDANSLFKRLLTYYSNDYDVIRPYQLDDTIYDAYAAYSHFNCFEHAFIRSTLTLSKRDILRFRDQVTTIIEPWMVCAGESSPPQNHIYTYVTGVFISEKRIRDDVRRIIRRFRYYRGYGYYKSGYCQARIAAFDMETGSLIVSPAAKELMLEYQRVL</sequence>
<dbReference type="Pfam" id="PF26226">
    <property type="entry name" value="DUF8052"/>
    <property type="match status" value="1"/>
</dbReference>
<keyword evidence="3" id="KW-1185">Reference proteome</keyword>
<evidence type="ECO:0000313" key="3">
    <source>
        <dbReference type="Proteomes" id="UP001300383"/>
    </source>
</evidence>
<proteinExistence type="predicted"/>
<dbReference type="EMBL" id="JASGBQ010000004">
    <property type="protein sequence ID" value="MDI9241674.1"/>
    <property type="molecule type" value="Genomic_DNA"/>
</dbReference>